<keyword evidence="2" id="KW-0732">Signal</keyword>
<feature type="chain" id="PRO_5032910773" evidence="2">
    <location>
        <begin position="23"/>
        <end position="1013"/>
    </location>
</feature>
<dbReference type="Proteomes" id="UP000563094">
    <property type="component" value="Unassembled WGS sequence"/>
</dbReference>
<feature type="repeat" description="TPR" evidence="1">
    <location>
        <begin position="654"/>
        <end position="687"/>
    </location>
</feature>
<evidence type="ECO:0000256" key="2">
    <source>
        <dbReference type="SAM" id="SignalP"/>
    </source>
</evidence>
<organism evidence="3 4">
    <name type="scientific">Rufibacter quisquiliarum</name>
    <dbReference type="NCBI Taxonomy" id="1549639"/>
    <lineage>
        <taxon>Bacteria</taxon>
        <taxon>Pseudomonadati</taxon>
        <taxon>Bacteroidota</taxon>
        <taxon>Cytophagia</taxon>
        <taxon>Cytophagales</taxon>
        <taxon>Hymenobacteraceae</taxon>
        <taxon>Rufibacter</taxon>
    </lineage>
</organism>
<feature type="signal peptide" evidence="2">
    <location>
        <begin position="1"/>
        <end position="22"/>
    </location>
</feature>
<dbReference type="Pfam" id="PF13432">
    <property type="entry name" value="TPR_16"/>
    <property type="match status" value="3"/>
</dbReference>
<comment type="caution">
    <text evidence="3">The sequence shown here is derived from an EMBL/GenBank/DDBJ whole genome shotgun (WGS) entry which is preliminary data.</text>
</comment>
<sequence>MKLPHKFALATALLGGAHAAQAQQPLTFTSEERFFQEGLELFDREKYGAAQQAFAQYIRLINDPTKTADAQYYYAVSGLHLFHPDAEQLVLQFAARYPAHPKAAVAFFELGTSFFDKKNYDKAIQYLEQAPADRLDEAQLKESEFKLGYSYFSKKNFTKAKLLFDRNKKGNHRYSYASSYYAGYLAYREGDYIGAKLDLKVAERDDNYRTIVPYMLTEVLYKEGNFAEVISYGEKSLQMTPKVQNPDEIELLVGDAYFQRNDFKTASQYFRNYAEGKKTLDKTVQYKMGFADYKNNDIKGAINNLKAVAFHSDSLGQNASYHLGLSYLKDNNKQFALGAFDQARKLNIDKNVKEGATVKYAQLNYELGNFSEVISSLSSFSKDFPNSKFADEADDILSEAYLNSNNYLEAIAHIEKLPRRSHRINETYQRVTYYQAVKLYNDQLFQQAVQMLDKSLGFPYDKEIQAASNFLKGEAYSIGQRWPQAIVSYGAVFQTPNSGRTEYYVKSRYGIGYAYYNDKQYEKALVHFKAYLNDNTIKAGNPNYADAMIRLADCYYVTKDYSQALNWYDQALAAKSIDSDYVLFQRGVVYNLTNRRDQAIQSLQTLLKSYPRSRYADDAVYQKGIIDFENSNYAPAIASFSDLIDNRSGSTLVPQALQKRGVAYMNLRKPTEAIADFKRVIDQYPTHPIANNAIYSLQEALGSNNQTEQLDTYLTKFKAANPESDALESVEFEAAKSLYFNEKYKQAIPKFEAFLKTYPASASVANARYFLGDSYWRAGDKANALRSLKEVAIEGKSEYLSRALQRVADMEFENGNFGEAAAFYSRLRDVAANKKEQANALMGLMKSFYFTNDFNNTILIADELIARGNSTLNAYNSALLYRGKANYALNRLDQAAKEFSTAATSATDVNGAEAHFLLSEVYFRQKKYKEALDNAFAFSNAFADYDFWLGKTFLLISDIYVVQNEAFQAKSTLQSIIEGATNQEIVEEAKTKLAELEKNTVTAPSSTPNDSKK</sequence>
<dbReference type="Pfam" id="PF14559">
    <property type="entry name" value="TPR_19"/>
    <property type="match status" value="1"/>
</dbReference>
<evidence type="ECO:0000313" key="4">
    <source>
        <dbReference type="Proteomes" id="UP000563094"/>
    </source>
</evidence>
<dbReference type="AlphaFoldDB" id="A0A839GUG2"/>
<dbReference type="Gene3D" id="1.25.40.10">
    <property type="entry name" value="Tetratricopeptide repeat domain"/>
    <property type="match status" value="8"/>
</dbReference>
<name>A0A839GUG2_9BACT</name>
<dbReference type="EMBL" id="JACJIQ010000007">
    <property type="protein sequence ID" value="MBA9077421.1"/>
    <property type="molecule type" value="Genomic_DNA"/>
</dbReference>
<protein>
    <submittedName>
        <fullName evidence="3">Tetratricopeptide (TPR) repeat protein</fullName>
    </submittedName>
</protein>
<dbReference type="PROSITE" id="PS50005">
    <property type="entry name" value="TPR"/>
    <property type="match status" value="3"/>
</dbReference>
<dbReference type="RefSeq" id="WP_066835829.1">
    <property type="nucleotide sequence ID" value="NZ_JACJIQ010000007.1"/>
</dbReference>
<feature type="repeat" description="TPR" evidence="1">
    <location>
        <begin position="545"/>
        <end position="578"/>
    </location>
</feature>
<dbReference type="SUPFAM" id="SSF48452">
    <property type="entry name" value="TPR-like"/>
    <property type="match status" value="6"/>
</dbReference>
<dbReference type="SMART" id="SM00028">
    <property type="entry name" value="TPR"/>
    <property type="match status" value="11"/>
</dbReference>
<evidence type="ECO:0000313" key="3">
    <source>
        <dbReference type="EMBL" id="MBA9077421.1"/>
    </source>
</evidence>
<dbReference type="InterPro" id="IPR019734">
    <property type="entry name" value="TPR_rpt"/>
</dbReference>
<evidence type="ECO:0000256" key="1">
    <source>
        <dbReference type="PROSITE-ProRule" id="PRU00339"/>
    </source>
</evidence>
<dbReference type="Pfam" id="PF13174">
    <property type="entry name" value="TPR_6"/>
    <property type="match status" value="2"/>
</dbReference>
<feature type="repeat" description="TPR" evidence="1">
    <location>
        <begin position="104"/>
        <end position="137"/>
    </location>
</feature>
<dbReference type="InterPro" id="IPR011990">
    <property type="entry name" value="TPR-like_helical_dom_sf"/>
</dbReference>
<dbReference type="PANTHER" id="PTHR12558">
    <property type="entry name" value="CELL DIVISION CYCLE 16,23,27"/>
    <property type="match status" value="1"/>
</dbReference>
<keyword evidence="1" id="KW-0802">TPR repeat</keyword>
<gene>
    <name evidence="3" type="ORF">FHS90_002134</name>
</gene>
<proteinExistence type="predicted"/>
<reference evidence="3 4" key="1">
    <citation type="submission" date="2020-08" db="EMBL/GenBank/DDBJ databases">
        <title>Genomic Encyclopedia of Type Strains, Phase IV (KMG-IV): sequencing the most valuable type-strain genomes for metagenomic binning, comparative biology and taxonomic classification.</title>
        <authorList>
            <person name="Goeker M."/>
        </authorList>
    </citation>
    <scope>NUCLEOTIDE SEQUENCE [LARGE SCALE GENOMIC DNA]</scope>
    <source>
        <strain evidence="3 4">DSM 29854</strain>
    </source>
</reference>
<accession>A0A839GUG2</accession>
<dbReference type="PANTHER" id="PTHR12558:SF13">
    <property type="entry name" value="CELL DIVISION CYCLE PROTEIN 27 HOMOLOG"/>
    <property type="match status" value="1"/>
</dbReference>
<keyword evidence="4" id="KW-1185">Reference proteome</keyword>